<dbReference type="SUPFAM" id="SSF51556">
    <property type="entry name" value="Metallo-dependent hydrolases"/>
    <property type="match status" value="1"/>
</dbReference>
<dbReference type="EMBL" id="BMQQ01000005">
    <property type="protein sequence ID" value="GGT26381.1"/>
    <property type="molecule type" value="Genomic_DNA"/>
</dbReference>
<evidence type="ECO:0000313" key="3">
    <source>
        <dbReference type="Proteomes" id="UP000619486"/>
    </source>
</evidence>
<dbReference type="Proteomes" id="UP000619486">
    <property type="component" value="Unassembled WGS sequence"/>
</dbReference>
<dbReference type="InterPro" id="IPR006680">
    <property type="entry name" value="Amidohydro-rel"/>
</dbReference>
<dbReference type="Gene3D" id="3.20.20.140">
    <property type="entry name" value="Metal-dependent hydrolases"/>
    <property type="match status" value="1"/>
</dbReference>
<accession>A0A918GZS0</accession>
<dbReference type="AlphaFoldDB" id="A0A918GZS0"/>
<reference evidence="2" key="1">
    <citation type="journal article" date="2014" name="Int. J. Syst. Evol. Microbiol.">
        <title>Complete genome sequence of Corynebacterium casei LMG S-19264T (=DSM 44701T), isolated from a smear-ripened cheese.</title>
        <authorList>
            <consortium name="US DOE Joint Genome Institute (JGI-PGF)"/>
            <person name="Walter F."/>
            <person name="Albersmeier A."/>
            <person name="Kalinowski J."/>
            <person name="Ruckert C."/>
        </authorList>
    </citation>
    <scope>NUCLEOTIDE SEQUENCE</scope>
    <source>
        <strain evidence="2">JCM 3172</strain>
    </source>
</reference>
<dbReference type="Pfam" id="PF01979">
    <property type="entry name" value="Amidohydro_1"/>
    <property type="match status" value="1"/>
</dbReference>
<dbReference type="SUPFAM" id="SSF51338">
    <property type="entry name" value="Composite domain of metallo-dependent hydrolases"/>
    <property type="match status" value="2"/>
</dbReference>
<reference evidence="2" key="2">
    <citation type="submission" date="2020-09" db="EMBL/GenBank/DDBJ databases">
        <authorList>
            <person name="Sun Q."/>
            <person name="Ohkuma M."/>
        </authorList>
    </citation>
    <scope>NUCLEOTIDE SEQUENCE</scope>
    <source>
        <strain evidence="2">JCM 3172</strain>
    </source>
</reference>
<proteinExistence type="predicted"/>
<dbReference type="PANTHER" id="PTHR43135">
    <property type="entry name" value="ALPHA-D-RIBOSE 1-METHYLPHOSPHONATE 5-TRIPHOSPHATE DIPHOSPHATASE"/>
    <property type="match status" value="1"/>
</dbReference>
<dbReference type="InterPro" id="IPR011059">
    <property type="entry name" value="Metal-dep_hydrolase_composite"/>
</dbReference>
<dbReference type="RefSeq" id="WP_189201028.1">
    <property type="nucleotide sequence ID" value="NZ_BMQQ01000005.1"/>
</dbReference>
<dbReference type="GO" id="GO:0016810">
    <property type="term" value="F:hydrolase activity, acting on carbon-nitrogen (but not peptide) bonds"/>
    <property type="evidence" value="ECO:0007669"/>
    <property type="project" value="InterPro"/>
</dbReference>
<dbReference type="InterPro" id="IPR057744">
    <property type="entry name" value="OTAase-like"/>
</dbReference>
<dbReference type="InterPro" id="IPR051781">
    <property type="entry name" value="Metallo-dep_Hydrolase"/>
</dbReference>
<organism evidence="2 3">
    <name type="scientific">Streptomyces purpureus</name>
    <dbReference type="NCBI Taxonomy" id="1951"/>
    <lineage>
        <taxon>Bacteria</taxon>
        <taxon>Bacillati</taxon>
        <taxon>Actinomycetota</taxon>
        <taxon>Actinomycetes</taxon>
        <taxon>Kitasatosporales</taxon>
        <taxon>Streptomycetaceae</taxon>
        <taxon>Streptomyces</taxon>
    </lineage>
</organism>
<gene>
    <name evidence="2" type="ORF">GCM10014713_19380</name>
</gene>
<protein>
    <submittedName>
        <fullName evidence="2">Amidohydrolase</fullName>
    </submittedName>
</protein>
<evidence type="ECO:0000313" key="2">
    <source>
        <dbReference type="EMBL" id="GGT26381.1"/>
    </source>
</evidence>
<feature type="domain" description="Amidohydrolase-related" evidence="1">
    <location>
        <begin position="54"/>
        <end position="387"/>
    </location>
</feature>
<dbReference type="CDD" id="cd01299">
    <property type="entry name" value="Met_dep_hydrolase_A"/>
    <property type="match status" value="1"/>
</dbReference>
<comment type="caution">
    <text evidence="2">The sequence shown here is derived from an EMBL/GenBank/DDBJ whole genome shotgun (WGS) entry which is preliminary data.</text>
</comment>
<sequence>MLITARRVLVGPGTYLDDGAVLVEGDSITAVGPRSQIAERVGSDRTHLAFPEGTVVPGLIDAHVHLVFDGGADPVATLHESSDETLLKDMRRRAEQLLSSGVTTARDLGDRNGLALQLDAEVASGSTPGPRIVSAGTPATPPGGHCHFFGGEVSGEAEARALVRRNIEAGATVIKAMVTGGGLTKSGPQSWQSQFSPEELQALVDEAHRAGLPVAAHAHGTDGINAAVEAGVDTIEHCTWMTSDGFDLRQDVLKQIIDRGIVICPAVSPHWQMLPRFFGEERAAAMFDLVRQMAEAGAKLIAGTDAGVQRAGFDGLVPALSFYAHLGLPNGRILDMATGDAADALGLGGTTGRIAPGFRADLLVVDGDPLEDLGALKAVRAVVAEGRLHEPGKTPGHQ</sequence>
<dbReference type="InterPro" id="IPR032466">
    <property type="entry name" value="Metal_Hydrolase"/>
</dbReference>
<evidence type="ECO:0000259" key="1">
    <source>
        <dbReference type="Pfam" id="PF01979"/>
    </source>
</evidence>
<dbReference type="Gene3D" id="2.30.40.10">
    <property type="entry name" value="Urease, subunit C, domain 1"/>
    <property type="match status" value="1"/>
</dbReference>
<dbReference type="PANTHER" id="PTHR43135:SF3">
    <property type="entry name" value="ALPHA-D-RIBOSE 1-METHYLPHOSPHONATE 5-TRIPHOSPHATE DIPHOSPHATASE"/>
    <property type="match status" value="1"/>
</dbReference>
<keyword evidence="3" id="KW-1185">Reference proteome</keyword>
<name>A0A918GZS0_9ACTN</name>